<organism evidence="3 4">
    <name type="scientific">Parthenolecanium corni</name>
    <dbReference type="NCBI Taxonomy" id="536013"/>
    <lineage>
        <taxon>Eukaryota</taxon>
        <taxon>Metazoa</taxon>
        <taxon>Ecdysozoa</taxon>
        <taxon>Arthropoda</taxon>
        <taxon>Hexapoda</taxon>
        <taxon>Insecta</taxon>
        <taxon>Pterygota</taxon>
        <taxon>Neoptera</taxon>
        <taxon>Paraneoptera</taxon>
        <taxon>Hemiptera</taxon>
        <taxon>Sternorrhyncha</taxon>
        <taxon>Coccoidea</taxon>
        <taxon>Coccidae</taxon>
        <taxon>Parthenolecanium</taxon>
    </lineage>
</organism>
<dbReference type="EMBL" id="JBBCAQ010000017">
    <property type="protein sequence ID" value="KAK7597881.1"/>
    <property type="molecule type" value="Genomic_DNA"/>
</dbReference>
<dbReference type="Proteomes" id="UP001367676">
    <property type="component" value="Unassembled WGS sequence"/>
</dbReference>
<keyword evidence="4" id="KW-1185">Reference proteome</keyword>
<proteinExistence type="predicted"/>
<evidence type="ECO:0000313" key="3">
    <source>
        <dbReference type="EMBL" id="KAK7597881.1"/>
    </source>
</evidence>
<name>A0AAN9TP27_9HEMI</name>
<evidence type="ECO:0000313" key="4">
    <source>
        <dbReference type="Proteomes" id="UP001367676"/>
    </source>
</evidence>
<feature type="compositionally biased region" description="Basic and acidic residues" evidence="2">
    <location>
        <begin position="149"/>
        <end position="198"/>
    </location>
</feature>
<dbReference type="AlphaFoldDB" id="A0AAN9TP27"/>
<gene>
    <name evidence="3" type="ORF">V9T40_010106</name>
</gene>
<feature type="coiled-coil region" evidence="1">
    <location>
        <begin position="66"/>
        <end position="116"/>
    </location>
</feature>
<protein>
    <submittedName>
        <fullName evidence="3">Uncharacterized protein</fullName>
    </submittedName>
</protein>
<evidence type="ECO:0000256" key="1">
    <source>
        <dbReference type="SAM" id="Coils"/>
    </source>
</evidence>
<feature type="region of interest" description="Disordered" evidence="2">
    <location>
        <begin position="149"/>
        <end position="226"/>
    </location>
</feature>
<evidence type="ECO:0000256" key="2">
    <source>
        <dbReference type="SAM" id="MobiDB-lite"/>
    </source>
</evidence>
<accession>A0AAN9TP27</accession>
<feature type="coiled-coil region" evidence="1">
    <location>
        <begin position="228"/>
        <end position="340"/>
    </location>
</feature>
<reference evidence="3 4" key="1">
    <citation type="submission" date="2024-03" db="EMBL/GenBank/DDBJ databases">
        <title>Adaptation during the transition from Ophiocordyceps entomopathogen to insect associate is accompanied by gene loss and intensified selection.</title>
        <authorList>
            <person name="Ward C.M."/>
            <person name="Onetto C.A."/>
            <person name="Borneman A.R."/>
        </authorList>
    </citation>
    <scope>NUCLEOTIDE SEQUENCE [LARGE SCALE GENOMIC DNA]</scope>
    <source>
        <strain evidence="3">AWRI1</strain>
        <tissue evidence="3">Single Adult Female</tissue>
    </source>
</reference>
<comment type="caution">
    <text evidence="3">The sequence shown here is derived from an EMBL/GenBank/DDBJ whole genome shotgun (WGS) entry which is preliminary data.</text>
</comment>
<keyword evidence="1" id="KW-0175">Coiled coil</keyword>
<sequence>MIKFTLCGQTIDDTTNDDTISLQIGDAAKALDESILTAVREQVPIESPIDIEKMKQEVADYRVRAVKYAKSELDKVMTNVEDLQKEIANMKPKNALRKIEDQRKQAQYAISAIKKEASKKLKEGKKIINDKYKNDVQVSAAYEKLKKATEERDAARVTAEHEFEKIRDEMEGKKRTAENEHKDSLEQGRKQKQDADRSAKRRWSKAMAEYTRANRRRNLSSEAKKKLQKKYQEEKAIYDQSLKSAENKWQELLKDLGIAEQIRQCDETIKKAENEIDLALEKADSIYKAAYEEHKKLENEAKTKKREAEKLAEAEYQKFWNEFQDEYNKILQNLNEMKNKLR</sequence>